<proteinExistence type="inferred from homology"/>
<dbReference type="RefSeq" id="WP_253051919.1">
    <property type="nucleotide sequence ID" value="NZ_JAMXWN010000001.1"/>
</dbReference>
<reference evidence="3" key="1">
    <citation type="journal article" date="2019" name="Int. J. Syst. Evol. Microbiol.">
        <title>The Global Catalogue of Microorganisms (GCM) 10K type strain sequencing project: providing services to taxonomists for standard genome sequencing and annotation.</title>
        <authorList>
            <consortium name="The Broad Institute Genomics Platform"/>
            <consortium name="The Broad Institute Genome Sequencing Center for Infectious Disease"/>
            <person name="Wu L."/>
            <person name="Ma J."/>
        </authorList>
    </citation>
    <scope>NUCLEOTIDE SEQUENCE [LARGE SCALE GENOMIC DNA]</scope>
    <source>
        <strain evidence="3">CCUG 42001</strain>
    </source>
</reference>
<organism evidence="2 3">
    <name type="scientific">Sporolactobacillus kofuensis</name>
    <dbReference type="NCBI Taxonomy" id="269672"/>
    <lineage>
        <taxon>Bacteria</taxon>
        <taxon>Bacillati</taxon>
        <taxon>Bacillota</taxon>
        <taxon>Bacilli</taxon>
        <taxon>Bacillales</taxon>
        <taxon>Sporolactobacillaceae</taxon>
        <taxon>Sporolactobacillus</taxon>
    </lineage>
</organism>
<dbReference type="EMBL" id="JBHSTQ010000002">
    <property type="protein sequence ID" value="MFC6385607.1"/>
    <property type="molecule type" value="Genomic_DNA"/>
</dbReference>
<dbReference type="SUPFAM" id="SSF142913">
    <property type="entry name" value="YktB/PF0168-like"/>
    <property type="match status" value="1"/>
</dbReference>
<evidence type="ECO:0000313" key="3">
    <source>
        <dbReference type="Proteomes" id="UP001596267"/>
    </source>
</evidence>
<evidence type="ECO:0000256" key="1">
    <source>
        <dbReference type="HAMAP-Rule" id="MF_01851"/>
    </source>
</evidence>
<dbReference type="HAMAP" id="MF_01851">
    <property type="entry name" value="UPF0637"/>
    <property type="match status" value="1"/>
</dbReference>
<gene>
    <name evidence="2" type="ORF">ACFP7A_03240</name>
</gene>
<sequence>MSLNGFTKKDFELMELPGLENRMNAIKEQIQPKFKGLADQLVPFLNKQTNAFFYTHIARHARRTVNPPDSTWFALAEDKRGYKKYPHFQFGIWQSHLFFWLACIDDYPDRKELGESLLSRIPEIMDNTPRYFCWSMDHTDSAYVIHEKISADQLTKMFNRLSKVRKAELLCGVVISKEDPRARNGKQLADYLKDQANKLLPLYQLAKHCAHTSVSSS</sequence>
<dbReference type="PIRSF" id="PIRSF021332">
    <property type="entry name" value="DUF1054"/>
    <property type="match status" value="1"/>
</dbReference>
<keyword evidence="3" id="KW-1185">Reference proteome</keyword>
<dbReference type="Pfam" id="PF06335">
    <property type="entry name" value="DUF1054"/>
    <property type="match status" value="1"/>
</dbReference>
<evidence type="ECO:0000313" key="2">
    <source>
        <dbReference type="EMBL" id="MFC6385607.1"/>
    </source>
</evidence>
<dbReference type="Proteomes" id="UP001596267">
    <property type="component" value="Unassembled WGS sequence"/>
</dbReference>
<name>A0ABW1WDH6_9BACL</name>
<comment type="caution">
    <text evidence="2">The sequence shown here is derived from an EMBL/GenBank/DDBJ whole genome shotgun (WGS) entry which is preliminary data.</text>
</comment>
<dbReference type="Gene3D" id="3.30.930.20">
    <property type="entry name" value="Protein of unknown function DUF1054"/>
    <property type="match status" value="1"/>
</dbReference>
<protein>
    <recommendedName>
        <fullName evidence="1">UPF0637 protein ACFP7A_03240</fullName>
    </recommendedName>
</protein>
<accession>A0ABW1WDH6</accession>
<dbReference type="InterPro" id="IPR009403">
    <property type="entry name" value="UPF0637"/>
</dbReference>
<comment type="similarity">
    <text evidence="1">Belongs to the UPF0637 family.</text>
</comment>
<dbReference type="InterPro" id="IPR053707">
    <property type="entry name" value="UPF0637_domain_sf"/>
</dbReference>